<dbReference type="InterPro" id="IPR015815">
    <property type="entry name" value="HIBADH-related"/>
</dbReference>
<feature type="active site" evidence="4">
    <location>
        <position position="168"/>
    </location>
</feature>
<dbReference type="InterPro" id="IPR051265">
    <property type="entry name" value="HIBADH-related_NP60_sf"/>
</dbReference>
<evidence type="ECO:0000256" key="3">
    <source>
        <dbReference type="ARBA" id="ARBA00023027"/>
    </source>
</evidence>
<dbReference type="InterPro" id="IPR029154">
    <property type="entry name" value="HIBADH-like_NADP-bd"/>
</dbReference>
<dbReference type="GO" id="GO:0051287">
    <property type="term" value="F:NAD binding"/>
    <property type="evidence" value="ECO:0007669"/>
    <property type="project" value="InterPro"/>
</dbReference>
<keyword evidence="8" id="KW-1185">Reference proteome</keyword>
<dbReference type="GO" id="GO:0016491">
    <property type="term" value="F:oxidoreductase activity"/>
    <property type="evidence" value="ECO:0007669"/>
    <property type="project" value="UniProtKB-KW"/>
</dbReference>
<dbReference type="InterPro" id="IPR006115">
    <property type="entry name" value="6PGDH_NADP-bd"/>
</dbReference>
<feature type="domain" description="3-hydroxyisobutyrate dehydrogenase-like NAD-binding" evidence="6">
    <location>
        <begin position="162"/>
        <end position="281"/>
    </location>
</feature>
<comment type="caution">
    <text evidence="7">The sequence shown here is derived from an EMBL/GenBank/DDBJ whole genome shotgun (WGS) entry which is preliminary data.</text>
</comment>
<keyword evidence="2" id="KW-0560">Oxidoreductase</keyword>
<reference evidence="7 8" key="1">
    <citation type="submission" date="2018-06" db="EMBL/GenBank/DDBJ databases">
        <title>Sphaerisporangium craniellae sp. nov., isolated from a marine sponge in the South China Sea.</title>
        <authorList>
            <person name="Li L."/>
        </authorList>
    </citation>
    <scope>NUCLEOTIDE SEQUENCE [LARGE SCALE GENOMIC DNA]</scope>
    <source>
        <strain evidence="7 8">CCTCC AA 208026</strain>
    </source>
</reference>
<dbReference type="PIRSF" id="PIRSF000103">
    <property type="entry name" value="HIBADH"/>
    <property type="match status" value="1"/>
</dbReference>
<gene>
    <name evidence="7" type="ORF">DQ384_09065</name>
</gene>
<protein>
    <submittedName>
        <fullName evidence="7">NAD(P)-dependent oxidoreductase</fullName>
    </submittedName>
</protein>
<comment type="similarity">
    <text evidence="1">Belongs to the HIBADH-related family.</text>
</comment>
<dbReference type="InterPro" id="IPR008927">
    <property type="entry name" value="6-PGluconate_DH-like_C_sf"/>
</dbReference>
<dbReference type="SUPFAM" id="SSF51735">
    <property type="entry name" value="NAD(P)-binding Rossmann-fold domains"/>
    <property type="match status" value="1"/>
</dbReference>
<organism evidence="7 8">
    <name type="scientific">Sphaerisporangium album</name>
    <dbReference type="NCBI Taxonomy" id="509200"/>
    <lineage>
        <taxon>Bacteria</taxon>
        <taxon>Bacillati</taxon>
        <taxon>Actinomycetota</taxon>
        <taxon>Actinomycetes</taxon>
        <taxon>Streptosporangiales</taxon>
        <taxon>Streptosporangiaceae</taxon>
        <taxon>Sphaerisporangium</taxon>
    </lineage>
</organism>
<dbReference type="OrthoDB" id="3185659at2"/>
<dbReference type="InterPro" id="IPR013328">
    <property type="entry name" value="6PGD_dom2"/>
</dbReference>
<dbReference type="Pfam" id="PF14833">
    <property type="entry name" value="NAD_binding_11"/>
    <property type="match status" value="1"/>
</dbReference>
<dbReference type="RefSeq" id="WP_114028257.1">
    <property type="nucleotide sequence ID" value="NZ_QOIL01000004.1"/>
</dbReference>
<dbReference type="PANTHER" id="PTHR43580">
    <property type="entry name" value="OXIDOREDUCTASE GLYR1-RELATED"/>
    <property type="match status" value="1"/>
</dbReference>
<evidence type="ECO:0000256" key="4">
    <source>
        <dbReference type="PIRSR" id="PIRSR000103-1"/>
    </source>
</evidence>
<evidence type="ECO:0000256" key="1">
    <source>
        <dbReference type="ARBA" id="ARBA00009080"/>
    </source>
</evidence>
<dbReference type="Gene3D" id="3.40.50.720">
    <property type="entry name" value="NAD(P)-binding Rossmann-like Domain"/>
    <property type="match status" value="1"/>
</dbReference>
<dbReference type="InterPro" id="IPR036291">
    <property type="entry name" value="NAD(P)-bd_dom_sf"/>
</dbReference>
<evidence type="ECO:0000313" key="7">
    <source>
        <dbReference type="EMBL" id="RCG31687.1"/>
    </source>
</evidence>
<evidence type="ECO:0000259" key="6">
    <source>
        <dbReference type="Pfam" id="PF14833"/>
    </source>
</evidence>
<dbReference type="Pfam" id="PF03446">
    <property type="entry name" value="NAD_binding_2"/>
    <property type="match status" value="1"/>
</dbReference>
<accession>A0A367FPQ4</accession>
<evidence type="ECO:0000313" key="8">
    <source>
        <dbReference type="Proteomes" id="UP000253094"/>
    </source>
</evidence>
<name>A0A367FPQ4_9ACTN</name>
<dbReference type="PANTHER" id="PTHR43580:SF2">
    <property type="entry name" value="CYTOKINE-LIKE NUCLEAR FACTOR N-PAC"/>
    <property type="match status" value="1"/>
</dbReference>
<dbReference type="AlphaFoldDB" id="A0A367FPQ4"/>
<sequence length="305" mass="31904">MRVAVIGMGNMGRAVATRLLARGHEVAVWNRTPGRADGVVRAGATEASSPPEAARGAAAAMMSLTDDQAVLGVMRALIELEGDPEPPVIVDMSTVAPGTSRSLRDVAPRRRFLAAPIIGAPQAILDGAASGLVGGERRFADALEPLWPDLFSVHWYCGEDPGAATTLKLVNNYLLMSGIAVVSEAVATAQAAGIDSGLLREVLYEWPTVAPALRNRLDDVLGGDHEGWFTTRLGAKDVRLLAEVAEAHGLSLPVARLVERSYEQTAAAGFEDADIGAIVELIRGRDGVPDSVPDGVPDPAPDDPG</sequence>
<evidence type="ECO:0000259" key="5">
    <source>
        <dbReference type="Pfam" id="PF03446"/>
    </source>
</evidence>
<keyword evidence="3" id="KW-0520">NAD</keyword>
<evidence type="ECO:0000256" key="2">
    <source>
        <dbReference type="ARBA" id="ARBA00023002"/>
    </source>
</evidence>
<dbReference type="SUPFAM" id="SSF48179">
    <property type="entry name" value="6-phosphogluconate dehydrogenase C-terminal domain-like"/>
    <property type="match status" value="1"/>
</dbReference>
<dbReference type="EMBL" id="QOIL01000004">
    <property type="protein sequence ID" value="RCG31687.1"/>
    <property type="molecule type" value="Genomic_DNA"/>
</dbReference>
<dbReference type="Proteomes" id="UP000253094">
    <property type="component" value="Unassembled WGS sequence"/>
</dbReference>
<dbReference type="GO" id="GO:0050661">
    <property type="term" value="F:NADP binding"/>
    <property type="evidence" value="ECO:0007669"/>
    <property type="project" value="InterPro"/>
</dbReference>
<proteinExistence type="inferred from homology"/>
<dbReference type="Gene3D" id="1.10.1040.10">
    <property type="entry name" value="N-(1-d-carboxylethyl)-l-norvaline Dehydrogenase, domain 2"/>
    <property type="match status" value="1"/>
</dbReference>
<feature type="domain" description="6-phosphogluconate dehydrogenase NADP-binding" evidence="5">
    <location>
        <begin position="2"/>
        <end position="146"/>
    </location>
</feature>